<dbReference type="SMR" id="A0A1I7S3V4"/>
<dbReference type="InterPro" id="IPR019408">
    <property type="entry name" value="7TM_GPCR_serpentine_rcpt_Srab"/>
</dbReference>
<evidence type="ECO:0000256" key="5">
    <source>
        <dbReference type="SAM" id="Phobius"/>
    </source>
</evidence>
<dbReference type="PANTHER" id="PTHR47521">
    <property type="entry name" value="SERPENTINE RECEPTOR, CLASS E (EPSILON)-RELATED"/>
    <property type="match status" value="1"/>
</dbReference>
<feature type="transmembrane region" description="Helical" evidence="5">
    <location>
        <begin position="178"/>
        <end position="200"/>
    </location>
</feature>
<dbReference type="EMBL" id="CAJFDI010000004">
    <property type="protein sequence ID" value="CAD5226943.1"/>
    <property type="molecule type" value="Genomic_DNA"/>
</dbReference>
<feature type="transmembrane region" description="Helical" evidence="5">
    <location>
        <begin position="232"/>
        <end position="255"/>
    </location>
</feature>
<evidence type="ECO:0000313" key="10">
    <source>
        <dbReference type="WBParaSite" id="BXY_0768500.1"/>
    </source>
</evidence>
<evidence type="ECO:0000313" key="9">
    <source>
        <dbReference type="Proteomes" id="UP000659654"/>
    </source>
</evidence>
<evidence type="ECO:0000313" key="7">
    <source>
        <dbReference type="EMBL" id="CAG9116525.1"/>
    </source>
</evidence>
<dbReference type="EMBL" id="CAJFCV020000004">
    <property type="protein sequence ID" value="CAG9116525.1"/>
    <property type="molecule type" value="Genomic_DNA"/>
</dbReference>
<keyword evidence="9" id="KW-1185">Reference proteome</keyword>
<evidence type="ECO:0000256" key="2">
    <source>
        <dbReference type="ARBA" id="ARBA00022692"/>
    </source>
</evidence>
<feature type="transmembrane region" description="Helical" evidence="5">
    <location>
        <begin position="134"/>
        <end position="158"/>
    </location>
</feature>
<evidence type="ECO:0000313" key="8">
    <source>
        <dbReference type="Proteomes" id="UP000095284"/>
    </source>
</evidence>
<keyword evidence="3 5" id="KW-1133">Transmembrane helix</keyword>
<dbReference type="Proteomes" id="UP000095284">
    <property type="component" value="Unplaced"/>
</dbReference>
<evidence type="ECO:0000256" key="1">
    <source>
        <dbReference type="ARBA" id="ARBA00004141"/>
    </source>
</evidence>
<gene>
    <name evidence="6" type="ORF">BXYJ_LOCUS9488</name>
</gene>
<sequence>MYADEYCATGKALDLVLCCLHRSEPIGFVLSTLYGVYFVRQLSRISVIHINLRIILCTIPVQYSTLSGTRVLYRIVTENDLLPEPWIFIVRALIDFVHRLALNTCCLCILTIGVERALAVIYRKDYEKRNAKIGTRLVISVMILGTMNSMVNSVLDLIDLFAGSNTYGLPYLDRHPVISFYFISSASTFCIVGSSLTFVLSRIVKKISRKESKVDLSTRYQSMENSDTVQTLLPTIVGYTVFCSFCELFSAYVIYRDQDTCGVGTSCSEFFVEMSYISINCYHYLFLTWISLKFKKLNRLIKNDIQRMLNVKQDNPYTISRDIDRHSPVDQGYSYFQQLKAEWQVK</sequence>
<protein>
    <submittedName>
        <fullName evidence="6">(pine wood nematode) hypothetical protein</fullName>
    </submittedName>
</protein>
<evidence type="ECO:0000256" key="3">
    <source>
        <dbReference type="ARBA" id="ARBA00022989"/>
    </source>
</evidence>
<dbReference type="GO" id="GO:0016020">
    <property type="term" value="C:membrane"/>
    <property type="evidence" value="ECO:0007669"/>
    <property type="project" value="UniProtKB-SubCell"/>
</dbReference>
<keyword evidence="2 5" id="KW-0812">Transmembrane</keyword>
<reference evidence="10" key="1">
    <citation type="submission" date="2016-11" db="UniProtKB">
        <authorList>
            <consortium name="WormBaseParasite"/>
        </authorList>
    </citation>
    <scope>IDENTIFICATION</scope>
</reference>
<organism evidence="8 10">
    <name type="scientific">Bursaphelenchus xylophilus</name>
    <name type="common">Pinewood nematode worm</name>
    <name type="synonym">Aphelenchoides xylophilus</name>
    <dbReference type="NCBI Taxonomy" id="6326"/>
    <lineage>
        <taxon>Eukaryota</taxon>
        <taxon>Metazoa</taxon>
        <taxon>Ecdysozoa</taxon>
        <taxon>Nematoda</taxon>
        <taxon>Chromadorea</taxon>
        <taxon>Rhabditida</taxon>
        <taxon>Tylenchina</taxon>
        <taxon>Tylenchomorpha</taxon>
        <taxon>Aphelenchoidea</taxon>
        <taxon>Aphelenchoididae</taxon>
        <taxon>Bursaphelenchus</taxon>
    </lineage>
</organism>
<dbReference type="InterPro" id="IPR052860">
    <property type="entry name" value="NRL-GPCR1"/>
</dbReference>
<dbReference type="Proteomes" id="UP000582659">
    <property type="component" value="Unassembled WGS sequence"/>
</dbReference>
<keyword evidence="4 5" id="KW-0472">Membrane</keyword>
<dbReference type="PANTHER" id="PTHR47521:SF7">
    <property type="entry name" value="SERPENTINE RECEPTOR CLASS EPSILON-6"/>
    <property type="match status" value="1"/>
</dbReference>
<feature type="transmembrane region" description="Helical" evidence="5">
    <location>
        <begin position="275"/>
        <end position="292"/>
    </location>
</feature>
<reference evidence="7" key="2">
    <citation type="submission" date="2020-08" db="EMBL/GenBank/DDBJ databases">
        <authorList>
            <person name="Kikuchi T."/>
        </authorList>
    </citation>
    <scope>NUCLEOTIDE SEQUENCE</scope>
    <source>
        <strain evidence="6">Ka4C1</strain>
    </source>
</reference>
<name>A0A1I7S3V4_BURXY</name>
<accession>A0A1I7S3V4</accession>
<proteinExistence type="predicted"/>
<evidence type="ECO:0000256" key="4">
    <source>
        <dbReference type="ARBA" id="ARBA00023136"/>
    </source>
</evidence>
<dbReference type="WBParaSite" id="BXY_0768500.1">
    <property type="protein sequence ID" value="BXY_0768500.1"/>
    <property type="gene ID" value="BXY_0768500"/>
</dbReference>
<dbReference type="Pfam" id="PF10292">
    <property type="entry name" value="7TM_GPCR_Srab"/>
    <property type="match status" value="1"/>
</dbReference>
<dbReference type="AlphaFoldDB" id="A0A1I7S3V4"/>
<comment type="subcellular location">
    <subcellularLocation>
        <location evidence="1">Membrane</location>
        <topology evidence="1">Multi-pass membrane protein</topology>
    </subcellularLocation>
</comment>
<dbReference type="OrthoDB" id="5827352at2759"/>
<evidence type="ECO:0000313" key="6">
    <source>
        <dbReference type="EMBL" id="CAD5226943.1"/>
    </source>
</evidence>
<dbReference type="SUPFAM" id="SSF81321">
    <property type="entry name" value="Family A G protein-coupled receptor-like"/>
    <property type="match status" value="1"/>
</dbReference>
<dbReference type="Proteomes" id="UP000659654">
    <property type="component" value="Unassembled WGS sequence"/>
</dbReference>